<dbReference type="InterPro" id="IPR016032">
    <property type="entry name" value="Sig_transdc_resp-reg_C-effctor"/>
</dbReference>
<dbReference type="GO" id="GO:0006355">
    <property type="term" value="P:regulation of DNA-templated transcription"/>
    <property type="evidence" value="ECO:0007669"/>
    <property type="project" value="InterPro"/>
</dbReference>
<dbReference type="InterPro" id="IPR051797">
    <property type="entry name" value="TrmB-like"/>
</dbReference>
<protein>
    <submittedName>
        <fullName evidence="2">LuxR family transcriptional regulator</fullName>
    </submittedName>
</protein>
<name>A0A4V3AMP0_9MICC</name>
<dbReference type="InterPro" id="IPR000792">
    <property type="entry name" value="Tscrpt_reg_LuxR_C"/>
</dbReference>
<organism evidence="2 3">
    <name type="scientific">Arthrobacter crusticola</name>
    <dbReference type="NCBI Taxonomy" id="2547960"/>
    <lineage>
        <taxon>Bacteria</taxon>
        <taxon>Bacillati</taxon>
        <taxon>Actinomycetota</taxon>
        <taxon>Actinomycetes</taxon>
        <taxon>Micrococcales</taxon>
        <taxon>Micrococcaceae</taxon>
        <taxon>Arthrobacter</taxon>
    </lineage>
</organism>
<dbReference type="SUPFAM" id="SSF46894">
    <property type="entry name" value="C-terminal effector domain of the bipartite response regulators"/>
    <property type="match status" value="1"/>
</dbReference>
<keyword evidence="3" id="KW-1185">Reference proteome</keyword>
<dbReference type="RefSeq" id="WP_133403575.1">
    <property type="nucleotide sequence ID" value="NZ_SMTK01000003.1"/>
</dbReference>
<dbReference type="AlphaFoldDB" id="A0A4V3AMP0"/>
<proteinExistence type="predicted"/>
<dbReference type="SUPFAM" id="SSF46785">
    <property type="entry name" value="Winged helix' DNA-binding domain"/>
    <property type="match status" value="1"/>
</dbReference>
<dbReference type="CDD" id="cd06170">
    <property type="entry name" value="LuxR_C_like"/>
    <property type="match status" value="1"/>
</dbReference>
<dbReference type="InterPro" id="IPR036390">
    <property type="entry name" value="WH_DNA-bd_sf"/>
</dbReference>
<dbReference type="SMART" id="SM00421">
    <property type="entry name" value="HTH_LUXR"/>
    <property type="match status" value="1"/>
</dbReference>
<dbReference type="GO" id="GO:0003677">
    <property type="term" value="F:DNA binding"/>
    <property type="evidence" value="ECO:0007669"/>
    <property type="project" value="InterPro"/>
</dbReference>
<gene>
    <name evidence="2" type="ORF">E2F48_08440</name>
</gene>
<dbReference type="Gene3D" id="1.10.10.10">
    <property type="entry name" value="Winged helix-like DNA-binding domain superfamily/Winged helix DNA-binding domain"/>
    <property type="match status" value="2"/>
</dbReference>
<dbReference type="PROSITE" id="PS50043">
    <property type="entry name" value="HTH_LUXR_2"/>
    <property type="match status" value="1"/>
</dbReference>
<feature type="domain" description="HTH luxR-type" evidence="1">
    <location>
        <begin position="267"/>
        <end position="332"/>
    </location>
</feature>
<dbReference type="EMBL" id="SMTK01000003">
    <property type="protein sequence ID" value="TDK25299.1"/>
    <property type="molecule type" value="Genomic_DNA"/>
</dbReference>
<reference evidence="2 3" key="1">
    <citation type="submission" date="2019-03" db="EMBL/GenBank/DDBJ databases">
        <title>Arthrobacter sp. nov., an bacterium isolated from biocrust in Mu Us Desert.</title>
        <authorList>
            <person name="Lixiong L."/>
        </authorList>
    </citation>
    <scope>NUCLEOTIDE SEQUENCE [LARGE SCALE GENOMIC DNA]</scope>
    <source>
        <strain evidence="2 3">SLN-3</strain>
    </source>
</reference>
<evidence type="ECO:0000259" key="1">
    <source>
        <dbReference type="PROSITE" id="PS50043"/>
    </source>
</evidence>
<dbReference type="Proteomes" id="UP000295411">
    <property type="component" value="Unassembled WGS sequence"/>
</dbReference>
<sequence>MAKDETVLDLLGIDEASERIYHLALRQGAASVPVVAEQLGISHAEAEDRLDRLRGMGLVARRATEDGDYAPVDPRFALRILTDRHSDGLARIRDHIGVLADQFDAGRSSQADAPQTQVLSGADALAAWYVRLQHQAGREFLAFDRPPYVSASSNPLEPVVLDRGVSWRAIYSAASFEHEGSWEEVQRLVARGEQARATPELPLKLAIADRSVAMVSLTLEGERFDALVTESPPLVEALCQLFEFYWRSAIPVGETTGTLSRDLKTPGRRPERAPTPEEHAMLTLIGAGLKDEVIARQLGMSARTLRRRSQDLMAELGAANRFQAGAEAARRGWL</sequence>
<evidence type="ECO:0000313" key="2">
    <source>
        <dbReference type="EMBL" id="TDK25299.1"/>
    </source>
</evidence>
<dbReference type="PANTHER" id="PTHR34293:SF1">
    <property type="entry name" value="HTH-TYPE TRANSCRIPTIONAL REGULATOR TRMBL2"/>
    <property type="match status" value="1"/>
</dbReference>
<evidence type="ECO:0000313" key="3">
    <source>
        <dbReference type="Proteomes" id="UP000295411"/>
    </source>
</evidence>
<dbReference type="PANTHER" id="PTHR34293">
    <property type="entry name" value="HTH-TYPE TRANSCRIPTIONAL REGULATOR TRMBL2"/>
    <property type="match status" value="1"/>
</dbReference>
<dbReference type="InterPro" id="IPR036388">
    <property type="entry name" value="WH-like_DNA-bd_sf"/>
</dbReference>
<dbReference type="OrthoDB" id="5932488at2"/>
<accession>A0A4V3AMP0</accession>
<comment type="caution">
    <text evidence="2">The sequence shown here is derived from an EMBL/GenBank/DDBJ whole genome shotgun (WGS) entry which is preliminary data.</text>
</comment>